<evidence type="ECO:0000313" key="2">
    <source>
        <dbReference type="Proteomes" id="UP000324222"/>
    </source>
</evidence>
<name>A0A5B7E1W4_PORTR</name>
<dbReference type="EMBL" id="VSRR010001729">
    <property type="protein sequence ID" value="MPC27337.1"/>
    <property type="molecule type" value="Genomic_DNA"/>
</dbReference>
<protein>
    <submittedName>
        <fullName evidence="1">Uncharacterized protein</fullName>
    </submittedName>
</protein>
<accession>A0A5B7E1W4</accession>
<comment type="caution">
    <text evidence="1">The sequence shown here is derived from an EMBL/GenBank/DDBJ whole genome shotgun (WGS) entry which is preliminary data.</text>
</comment>
<reference evidence="1 2" key="1">
    <citation type="submission" date="2019-05" db="EMBL/GenBank/DDBJ databases">
        <title>Another draft genome of Portunus trituberculatus and its Hox gene families provides insights of decapod evolution.</title>
        <authorList>
            <person name="Jeong J.-H."/>
            <person name="Song I."/>
            <person name="Kim S."/>
            <person name="Choi T."/>
            <person name="Kim D."/>
            <person name="Ryu S."/>
            <person name="Kim W."/>
        </authorList>
    </citation>
    <scope>NUCLEOTIDE SEQUENCE [LARGE SCALE GENOMIC DNA]</scope>
    <source>
        <tissue evidence="1">Muscle</tissue>
    </source>
</reference>
<dbReference type="AlphaFoldDB" id="A0A5B7E1W4"/>
<organism evidence="1 2">
    <name type="scientific">Portunus trituberculatus</name>
    <name type="common">Swimming crab</name>
    <name type="synonym">Neptunus trituberculatus</name>
    <dbReference type="NCBI Taxonomy" id="210409"/>
    <lineage>
        <taxon>Eukaryota</taxon>
        <taxon>Metazoa</taxon>
        <taxon>Ecdysozoa</taxon>
        <taxon>Arthropoda</taxon>
        <taxon>Crustacea</taxon>
        <taxon>Multicrustacea</taxon>
        <taxon>Malacostraca</taxon>
        <taxon>Eumalacostraca</taxon>
        <taxon>Eucarida</taxon>
        <taxon>Decapoda</taxon>
        <taxon>Pleocyemata</taxon>
        <taxon>Brachyura</taxon>
        <taxon>Eubrachyura</taxon>
        <taxon>Portunoidea</taxon>
        <taxon>Portunidae</taxon>
        <taxon>Portuninae</taxon>
        <taxon>Portunus</taxon>
    </lineage>
</organism>
<evidence type="ECO:0000313" key="1">
    <source>
        <dbReference type="EMBL" id="MPC27337.1"/>
    </source>
</evidence>
<gene>
    <name evidence="1" type="ORF">E2C01_020505</name>
</gene>
<keyword evidence="2" id="KW-1185">Reference proteome</keyword>
<dbReference type="Proteomes" id="UP000324222">
    <property type="component" value="Unassembled WGS sequence"/>
</dbReference>
<proteinExistence type="predicted"/>
<sequence>MLYIICSTSALYLTSTGSLGTFHDIFSPSRWWVTQTFFGVSSSLLESTAEECMPRFRVRCLPHNRLVQRHATDILKLPQLKVESAFLREAGHHETTGSDGDLTDWVVLEGCFCHFMARNHHTKCSIHGRTRLSLDADAKRQVI</sequence>